<evidence type="ECO:0000313" key="3">
    <source>
        <dbReference type="Proteomes" id="UP000708148"/>
    </source>
</evidence>
<reference evidence="2" key="1">
    <citation type="submission" date="2020-12" db="EMBL/GenBank/DDBJ databases">
        <authorList>
            <person name="Iha C."/>
        </authorList>
    </citation>
    <scope>NUCLEOTIDE SEQUENCE</scope>
</reference>
<dbReference type="AlphaFoldDB" id="A0A8S1JF85"/>
<feature type="chain" id="PRO_5035809228" description="DoxX family protein" evidence="1">
    <location>
        <begin position="22"/>
        <end position="151"/>
    </location>
</feature>
<gene>
    <name evidence="2" type="ORF">OSTQU699_LOCUS7948</name>
</gene>
<organism evidence="2 3">
    <name type="scientific">Ostreobium quekettii</name>
    <dbReference type="NCBI Taxonomy" id="121088"/>
    <lineage>
        <taxon>Eukaryota</taxon>
        <taxon>Viridiplantae</taxon>
        <taxon>Chlorophyta</taxon>
        <taxon>core chlorophytes</taxon>
        <taxon>Ulvophyceae</taxon>
        <taxon>TCBD clade</taxon>
        <taxon>Bryopsidales</taxon>
        <taxon>Ostreobineae</taxon>
        <taxon>Ostreobiaceae</taxon>
        <taxon>Ostreobium</taxon>
    </lineage>
</organism>
<dbReference type="Proteomes" id="UP000708148">
    <property type="component" value="Unassembled WGS sequence"/>
</dbReference>
<sequence length="151" mass="16641">MAKLVAVFGRILLALIFIASGLDKFRNFDKDSGGPMAGVMAPKLEHFMDIVSKRTNIEIPLHKEHYPYLILSAAFLELVGGALFILDSPVGSVFLMAFLIGATPVMHNFWDIHDSSQIGEMIHFMKNLSILGGLLAYTATRRGVAGKYKED</sequence>
<evidence type="ECO:0008006" key="4">
    <source>
        <dbReference type="Google" id="ProtNLM"/>
    </source>
</evidence>
<evidence type="ECO:0000313" key="2">
    <source>
        <dbReference type="EMBL" id="CAD7702591.1"/>
    </source>
</evidence>
<keyword evidence="3" id="KW-1185">Reference proteome</keyword>
<dbReference type="OrthoDB" id="529675at2759"/>
<dbReference type="Pfam" id="PF05514">
    <property type="entry name" value="HR_lesion"/>
    <property type="match status" value="1"/>
</dbReference>
<name>A0A8S1JF85_9CHLO</name>
<protein>
    <recommendedName>
        <fullName evidence="4">DoxX family protein</fullName>
    </recommendedName>
</protein>
<evidence type="ECO:0000256" key="1">
    <source>
        <dbReference type="SAM" id="SignalP"/>
    </source>
</evidence>
<accession>A0A8S1JF85</accession>
<keyword evidence="1" id="KW-0732">Signal</keyword>
<dbReference type="InterPro" id="IPR008637">
    <property type="entry name" value="HR_lesion"/>
</dbReference>
<dbReference type="EMBL" id="CAJHUC010001881">
    <property type="protein sequence ID" value="CAD7702591.1"/>
    <property type="molecule type" value="Genomic_DNA"/>
</dbReference>
<feature type="signal peptide" evidence="1">
    <location>
        <begin position="1"/>
        <end position="21"/>
    </location>
</feature>
<dbReference type="PANTHER" id="PTHR31474:SF1">
    <property type="entry name" value="EXPRESSED PROTEIN"/>
    <property type="match status" value="1"/>
</dbReference>
<proteinExistence type="predicted"/>
<comment type="caution">
    <text evidence="2">The sequence shown here is derived from an EMBL/GenBank/DDBJ whole genome shotgun (WGS) entry which is preliminary data.</text>
</comment>
<dbReference type="PANTHER" id="PTHR31474">
    <property type="entry name" value="HR-LIKE LESION-INDUCER"/>
    <property type="match status" value="1"/>
</dbReference>